<feature type="region of interest" description="Disordered" evidence="1">
    <location>
        <begin position="1"/>
        <end position="58"/>
    </location>
</feature>
<sequence length="85" mass="9125">MSAEKKKGGLSVPNAPQHKNHVKFGEDVNTGPKPIRALSPAPKPDEVTAPPPTDPTVHKDEVELLRAGNLNKHGDRVKSMSAEKT</sequence>
<evidence type="ECO:0000256" key="1">
    <source>
        <dbReference type="SAM" id="MobiDB-lite"/>
    </source>
</evidence>
<proteinExistence type="predicted"/>
<dbReference type="AlphaFoldDB" id="A0A0B1RR27"/>
<accession>A0A0B1RR27</accession>
<evidence type="ECO:0000313" key="2">
    <source>
        <dbReference type="EMBL" id="KHJ75528.1"/>
    </source>
</evidence>
<protein>
    <submittedName>
        <fullName evidence="2">Uncharacterized protein</fullName>
    </submittedName>
</protein>
<organism evidence="2 4">
    <name type="scientific">Oesophagostomum dentatum</name>
    <name type="common">Nodular worm</name>
    <dbReference type="NCBI Taxonomy" id="61180"/>
    <lineage>
        <taxon>Eukaryota</taxon>
        <taxon>Metazoa</taxon>
        <taxon>Ecdysozoa</taxon>
        <taxon>Nematoda</taxon>
        <taxon>Chromadorea</taxon>
        <taxon>Rhabditida</taxon>
        <taxon>Rhabditina</taxon>
        <taxon>Rhabditomorpha</taxon>
        <taxon>Strongyloidea</taxon>
        <taxon>Strongylidae</taxon>
        <taxon>Oesophagostomum</taxon>
    </lineage>
</organism>
<feature type="region of interest" description="Disordered" evidence="1">
    <location>
        <begin position="66"/>
        <end position="85"/>
    </location>
</feature>
<dbReference type="OrthoDB" id="5849698at2759"/>
<dbReference type="EMBL" id="KN553365">
    <property type="protein sequence ID" value="KHJ90111.1"/>
    <property type="molecule type" value="Genomic_DNA"/>
</dbReference>
<gene>
    <name evidence="3" type="ORF">OESDEN_10053</name>
    <name evidence="2" type="ORF">OESDEN_24856</name>
</gene>
<evidence type="ECO:0000313" key="3">
    <source>
        <dbReference type="EMBL" id="KHJ90111.1"/>
    </source>
</evidence>
<feature type="compositionally biased region" description="Basic and acidic residues" evidence="1">
    <location>
        <begin position="72"/>
        <end position="85"/>
    </location>
</feature>
<dbReference type="Proteomes" id="UP000053660">
    <property type="component" value="Unassembled WGS sequence"/>
</dbReference>
<dbReference type="EMBL" id="KN612658">
    <property type="protein sequence ID" value="KHJ75528.1"/>
    <property type="molecule type" value="Genomic_DNA"/>
</dbReference>
<keyword evidence="4" id="KW-1185">Reference proteome</keyword>
<reference evidence="2 4" key="1">
    <citation type="submission" date="2014-03" db="EMBL/GenBank/DDBJ databases">
        <title>Draft genome of the hookworm Oesophagostomum dentatum.</title>
        <authorList>
            <person name="Mitreva M."/>
        </authorList>
    </citation>
    <scope>NUCLEOTIDE SEQUENCE [LARGE SCALE GENOMIC DNA]</scope>
    <source>
        <strain evidence="2 4">OD-Hann</strain>
    </source>
</reference>
<evidence type="ECO:0000313" key="4">
    <source>
        <dbReference type="Proteomes" id="UP000053660"/>
    </source>
</evidence>
<name>A0A0B1RR27_OESDE</name>